<dbReference type="EMBL" id="CM001196">
    <property type="protein sequence ID" value="EGP90826.1"/>
    <property type="molecule type" value="Genomic_DNA"/>
</dbReference>
<evidence type="ECO:0000313" key="3">
    <source>
        <dbReference type="Proteomes" id="UP000008062"/>
    </source>
</evidence>
<accession>F9WZF8</accession>
<dbReference type="GeneID" id="13403772"/>
<keyword evidence="1" id="KW-0732">Signal</keyword>
<feature type="signal peptide" evidence="1">
    <location>
        <begin position="1"/>
        <end position="21"/>
    </location>
</feature>
<dbReference type="KEGG" id="ztr:MYCGRDRAFT_106745"/>
<evidence type="ECO:0000313" key="2">
    <source>
        <dbReference type="EMBL" id="EGP90826.1"/>
    </source>
</evidence>
<organism evidence="2 3">
    <name type="scientific">Zymoseptoria tritici (strain CBS 115943 / IPO323)</name>
    <name type="common">Speckled leaf blotch fungus</name>
    <name type="synonym">Septoria tritici</name>
    <dbReference type="NCBI Taxonomy" id="336722"/>
    <lineage>
        <taxon>Eukaryota</taxon>
        <taxon>Fungi</taxon>
        <taxon>Dikarya</taxon>
        <taxon>Ascomycota</taxon>
        <taxon>Pezizomycotina</taxon>
        <taxon>Dothideomycetes</taxon>
        <taxon>Dothideomycetidae</taxon>
        <taxon>Mycosphaerellales</taxon>
        <taxon>Mycosphaerellaceae</taxon>
        <taxon>Zymoseptoria</taxon>
    </lineage>
</organism>
<gene>
    <name evidence="2" type="ORF">MYCGRDRAFT_106745</name>
</gene>
<dbReference type="InParanoid" id="F9WZF8"/>
<keyword evidence="3" id="KW-1185">Reference proteome</keyword>
<proteinExistence type="predicted"/>
<evidence type="ECO:0000256" key="1">
    <source>
        <dbReference type="SAM" id="SignalP"/>
    </source>
</evidence>
<dbReference type="RefSeq" id="XP_003855850.1">
    <property type="nucleotide sequence ID" value="XM_003855802.1"/>
</dbReference>
<reference evidence="2 3" key="1">
    <citation type="journal article" date="2011" name="PLoS Genet.">
        <title>Finished genome of the fungal wheat pathogen Mycosphaerella graminicola reveals dispensome structure, chromosome plasticity, and stealth pathogenesis.</title>
        <authorList>
            <person name="Goodwin S.B."/>
            <person name="Ben M'barek S."/>
            <person name="Dhillon B."/>
            <person name="Wittenberg A.H.J."/>
            <person name="Crane C.F."/>
            <person name="Hane J.K."/>
            <person name="Foster A.J."/>
            <person name="Van der Lee T.A.J."/>
            <person name="Grimwood J."/>
            <person name="Aerts A."/>
            <person name="Antoniw J."/>
            <person name="Bailey A."/>
            <person name="Bluhm B."/>
            <person name="Bowler J."/>
            <person name="Bristow J."/>
            <person name="van der Burgt A."/>
            <person name="Canto-Canche B."/>
            <person name="Churchill A.C.L."/>
            <person name="Conde-Ferraez L."/>
            <person name="Cools H.J."/>
            <person name="Coutinho P.M."/>
            <person name="Csukai M."/>
            <person name="Dehal P."/>
            <person name="De Wit P."/>
            <person name="Donzelli B."/>
            <person name="van de Geest H.C."/>
            <person name="van Ham R.C.H.J."/>
            <person name="Hammond-Kosack K.E."/>
            <person name="Henrissat B."/>
            <person name="Kilian A."/>
            <person name="Kobayashi A.K."/>
            <person name="Koopmann E."/>
            <person name="Kourmpetis Y."/>
            <person name="Kuzniar A."/>
            <person name="Lindquist E."/>
            <person name="Lombard V."/>
            <person name="Maliepaard C."/>
            <person name="Martins N."/>
            <person name="Mehrabi R."/>
            <person name="Nap J.P.H."/>
            <person name="Ponomarenko A."/>
            <person name="Rudd J.J."/>
            <person name="Salamov A."/>
            <person name="Schmutz J."/>
            <person name="Schouten H.J."/>
            <person name="Shapiro H."/>
            <person name="Stergiopoulos I."/>
            <person name="Torriani S.F.F."/>
            <person name="Tu H."/>
            <person name="de Vries R.P."/>
            <person name="Waalwijk C."/>
            <person name="Ware S.B."/>
            <person name="Wiebenga A."/>
            <person name="Zwiers L.-H."/>
            <person name="Oliver R.P."/>
            <person name="Grigoriev I.V."/>
            <person name="Kema G.H.J."/>
        </authorList>
    </citation>
    <scope>NUCLEOTIDE SEQUENCE [LARGE SCALE GENOMIC DNA]</scope>
    <source>
        <strain evidence="3">CBS 115943 / IPO323</strain>
    </source>
</reference>
<feature type="chain" id="PRO_5003395220" evidence="1">
    <location>
        <begin position="22"/>
        <end position="209"/>
    </location>
</feature>
<dbReference type="Proteomes" id="UP000008062">
    <property type="component" value="Chromosome 1"/>
</dbReference>
<dbReference type="HOGENOM" id="CLU_1316330_0_0_1"/>
<protein>
    <submittedName>
        <fullName evidence="2">Uncharacterized protein</fullName>
    </submittedName>
</protein>
<sequence length="209" mass="21527">MVGSSACILIVVDVLPSAVRPCPLPPLSMSQVMITLTDSQNLPSPSAFTKIHQVKLRRLNDQDFCRRQDHLVTQVLSAGFLRYLGLSVKGFDSGLRPGIAGGRLWVPVLRAVACLPHSLGCPSLGSATAGIDSTAGPAFTAGMTSAAGVVFTAINLASGIGLAAGIASTATIVFTAGLALAAPGSTECVHPGWLIQFLHCIGPDRSPEL</sequence>
<name>F9WZF8_ZYMTI</name>
<dbReference type="AlphaFoldDB" id="F9WZF8"/>